<dbReference type="AlphaFoldDB" id="A0A0C2WA19"/>
<dbReference type="HOGENOM" id="CLU_3068121_0_0_1"/>
<dbReference type="Proteomes" id="UP000054549">
    <property type="component" value="Unassembled WGS sequence"/>
</dbReference>
<organism evidence="1 2">
    <name type="scientific">Amanita muscaria (strain Koide BX008)</name>
    <dbReference type="NCBI Taxonomy" id="946122"/>
    <lineage>
        <taxon>Eukaryota</taxon>
        <taxon>Fungi</taxon>
        <taxon>Dikarya</taxon>
        <taxon>Basidiomycota</taxon>
        <taxon>Agaricomycotina</taxon>
        <taxon>Agaricomycetes</taxon>
        <taxon>Agaricomycetidae</taxon>
        <taxon>Agaricales</taxon>
        <taxon>Pluteineae</taxon>
        <taxon>Amanitaceae</taxon>
        <taxon>Amanita</taxon>
    </lineage>
</organism>
<keyword evidence="2" id="KW-1185">Reference proteome</keyword>
<protein>
    <submittedName>
        <fullName evidence="1">Uncharacterized protein</fullName>
    </submittedName>
</protein>
<name>A0A0C2WA19_AMAMK</name>
<dbReference type="EMBL" id="KN818349">
    <property type="protein sequence ID" value="KIL58052.1"/>
    <property type="molecule type" value="Genomic_DNA"/>
</dbReference>
<accession>A0A0C2WA19</accession>
<evidence type="ECO:0000313" key="2">
    <source>
        <dbReference type="Proteomes" id="UP000054549"/>
    </source>
</evidence>
<gene>
    <name evidence="1" type="ORF">M378DRAFT_171104</name>
</gene>
<proteinExistence type="predicted"/>
<dbReference type="InParanoid" id="A0A0C2WA19"/>
<evidence type="ECO:0000313" key="1">
    <source>
        <dbReference type="EMBL" id="KIL58052.1"/>
    </source>
</evidence>
<reference evidence="1 2" key="1">
    <citation type="submission" date="2014-04" db="EMBL/GenBank/DDBJ databases">
        <title>Evolutionary Origins and Diversification of the Mycorrhizal Mutualists.</title>
        <authorList>
            <consortium name="DOE Joint Genome Institute"/>
            <consortium name="Mycorrhizal Genomics Consortium"/>
            <person name="Kohler A."/>
            <person name="Kuo A."/>
            <person name="Nagy L.G."/>
            <person name="Floudas D."/>
            <person name="Copeland A."/>
            <person name="Barry K.W."/>
            <person name="Cichocki N."/>
            <person name="Veneault-Fourrey C."/>
            <person name="LaButti K."/>
            <person name="Lindquist E.A."/>
            <person name="Lipzen A."/>
            <person name="Lundell T."/>
            <person name="Morin E."/>
            <person name="Murat C."/>
            <person name="Riley R."/>
            <person name="Ohm R."/>
            <person name="Sun H."/>
            <person name="Tunlid A."/>
            <person name="Henrissat B."/>
            <person name="Grigoriev I.V."/>
            <person name="Hibbett D.S."/>
            <person name="Martin F."/>
        </authorList>
    </citation>
    <scope>NUCLEOTIDE SEQUENCE [LARGE SCALE GENOMIC DNA]</scope>
    <source>
        <strain evidence="1 2">Koide BX008</strain>
    </source>
</reference>
<sequence>MRERNIVADSLDLLHLDTMEAGSGEVVETLHMVEEAEDGIDVEHPKQAQGGTT</sequence>